<dbReference type="SMART" id="SM00855">
    <property type="entry name" value="PGAM"/>
    <property type="match status" value="1"/>
</dbReference>
<dbReference type="EMBL" id="JRHH01000004">
    <property type="protein sequence ID" value="KGD67879.1"/>
    <property type="molecule type" value="Genomic_DNA"/>
</dbReference>
<dbReference type="InterPro" id="IPR013078">
    <property type="entry name" value="His_Pase_superF_clade-1"/>
</dbReference>
<dbReference type="Pfam" id="PF00300">
    <property type="entry name" value="His_Phos_1"/>
    <property type="match status" value="1"/>
</dbReference>
<dbReference type="eggNOG" id="COG2062">
    <property type="taxonomic scope" value="Bacteria"/>
</dbReference>
<dbReference type="Proteomes" id="UP000029554">
    <property type="component" value="Unassembled WGS sequence"/>
</dbReference>
<keyword evidence="2" id="KW-1185">Reference proteome</keyword>
<sequence length="160" mass="18136">MKTLILIRHAKSSWDEPVIDSKRDLAQKGIVKALKVALFTKKMVNSDAVVWSSYAKRAHKTAILFLENWGWNVSKIEIIKELYTFDSAELEQIVKSCQNDCNNLILFGHNNAITDFVNKFGDVFIDNVPTAGFVSIDFDTDSWSKISKGKTIEIIVPRDI</sequence>
<protein>
    <submittedName>
        <fullName evidence="1">Phosphohistidine phosphatase</fullName>
    </submittedName>
</protein>
<dbReference type="STRING" id="1453498.LG45_12250"/>
<dbReference type="AlphaFoldDB" id="A0A095SU12"/>
<comment type="caution">
    <text evidence="1">The sequence shown here is derived from an EMBL/GenBank/DDBJ whole genome shotgun (WGS) entry which is preliminary data.</text>
</comment>
<dbReference type="OrthoDB" id="9810154at2"/>
<evidence type="ECO:0000313" key="1">
    <source>
        <dbReference type="EMBL" id="KGD67879.1"/>
    </source>
</evidence>
<dbReference type="InterPro" id="IPR029033">
    <property type="entry name" value="His_PPase_superfam"/>
</dbReference>
<reference evidence="1 2" key="1">
    <citation type="submission" date="2014-09" db="EMBL/GenBank/DDBJ databases">
        <title>Whole Genome Shotgun of Flavobacterium aquatile LMG 4008.</title>
        <authorList>
            <person name="Gale A.N."/>
            <person name="Pipes S.E."/>
            <person name="Newman J.D."/>
        </authorList>
    </citation>
    <scope>NUCLEOTIDE SEQUENCE [LARGE SCALE GENOMIC DNA]</scope>
    <source>
        <strain evidence="1 2">LMG 4008</strain>
    </source>
</reference>
<dbReference type="SUPFAM" id="SSF53254">
    <property type="entry name" value="Phosphoglycerate mutase-like"/>
    <property type="match status" value="1"/>
</dbReference>
<dbReference type="Gene3D" id="3.40.50.1240">
    <property type="entry name" value="Phosphoglycerate mutase-like"/>
    <property type="match status" value="1"/>
</dbReference>
<proteinExistence type="predicted"/>
<dbReference type="RefSeq" id="WP_035127465.1">
    <property type="nucleotide sequence ID" value="NZ_JRHH01000004.1"/>
</dbReference>
<name>A0A095SU12_9FLAO</name>
<accession>A0A095SU12</accession>
<gene>
    <name evidence="1" type="ORF">LG45_12250</name>
</gene>
<organism evidence="1 2">
    <name type="scientific">Flavobacterium aquatile LMG 4008 = ATCC 11947</name>
    <dbReference type="NCBI Taxonomy" id="1453498"/>
    <lineage>
        <taxon>Bacteria</taxon>
        <taxon>Pseudomonadati</taxon>
        <taxon>Bacteroidota</taxon>
        <taxon>Flavobacteriia</taxon>
        <taxon>Flavobacteriales</taxon>
        <taxon>Flavobacteriaceae</taxon>
        <taxon>Flavobacterium</taxon>
    </lineage>
</organism>
<dbReference type="CDD" id="cd07067">
    <property type="entry name" value="HP_PGM_like"/>
    <property type="match status" value="1"/>
</dbReference>
<evidence type="ECO:0000313" key="2">
    <source>
        <dbReference type="Proteomes" id="UP000029554"/>
    </source>
</evidence>